<dbReference type="SUPFAM" id="SSF52833">
    <property type="entry name" value="Thioredoxin-like"/>
    <property type="match status" value="2"/>
</dbReference>
<keyword evidence="1 2" id="KW-0732">Signal</keyword>
<dbReference type="STRING" id="1223802.SUTH_03095"/>
<dbReference type="HOGENOM" id="CLU_067494_0_0_4"/>
<dbReference type="Gene3D" id="3.40.30.10">
    <property type="entry name" value="Glutaredoxin"/>
    <property type="match status" value="2"/>
</dbReference>
<proteinExistence type="predicted"/>
<organism evidence="4 5">
    <name type="scientific">Sulfuritalea hydrogenivorans sk43H</name>
    <dbReference type="NCBI Taxonomy" id="1223802"/>
    <lineage>
        <taxon>Bacteria</taxon>
        <taxon>Pseudomonadati</taxon>
        <taxon>Pseudomonadota</taxon>
        <taxon>Betaproteobacteria</taxon>
        <taxon>Nitrosomonadales</taxon>
        <taxon>Sterolibacteriaceae</taxon>
        <taxon>Sulfuritalea</taxon>
    </lineage>
</organism>
<gene>
    <name evidence="4" type="ORF">SUTH_03095</name>
</gene>
<dbReference type="PANTHER" id="PTHR15337:SF11">
    <property type="entry name" value="THIOREDOXIN DOMAIN-CONTAINING PROTEIN"/>
    <property type="match status" value="1"/>
</dbReference>
<evidence type="ECO:0000259" key="3">
    <source>
        <dbReference type="PROSITE" id="PS51352"/>
    </source>
</evidence>
<evidence type="ECO:0000313" key="5">
    <source>
        <dbReference type="Proteomes" id="UP000031637"/>
    </source>
</evidence>
<dbReference type="RefSeq" id="WP_041100476.1">
    <property type="nucleotide sequence ID" value="NZ_AP012547.1"/>
</dbReference>
<dbReference type="Pfam" id="PF13098">
    <property type="entry name" value="Thioredoxin_2"/>
    <property type="match status" value="2"/>
</dbReference>
<dbReference type="InterPro" id="IPR013766">
    <property type="entry name" value="Thioredoxin_domain"/>
</dbReference>
<evidence type="ECO:0000313" key="4">
    <source>
        <dbReference type="EMBL" id="BAO30873.1"/>
    </source>
</evidence>
<evidence type="ECO:0000256" key="2">
    <source>
        <dbReference type="SAM" id="SignalP"/>
    </source>
</evidence>
<accession>W0SM69</accession>
<name>W0SM69_9PROT</name>
<evidence type="ECO:0000256" key="1">
    <source>
        <dbReference type="ARBA" id="ARBA00022729"/>
    </source>
</evidence>
<dbReference type="AlphaFoldDB" id="W0SM69"/>
<protein>
    <submittedName>
        <fullName evidence="4">Thioredoxin-like protein</fullName>
    </submittedName>
</protein>
<dbReference type="InterPro" id="IPR051099">
    <property type="entry name" value="AGR/TXD"/>
</dbReference>
<dbReference type="PANTHER" id="PTHR15337">
    <property type="entry name" value="ANTERIOR GRADIENT PROTEIN-RELATED"/>
    <property type="match status" value="1"/>
</dbReference>
<dbReference type="OrthoDB" id="9791630at2"/>
<sequence length="337" mass="38213">MRRLRVLAALLFAALFAVSPAPTLAQIGEEILPPVFVETLLELPDDAAQAAKSGKRLLLYFGQVGCPYCKELMQTSFTQKAIVDKTAKHFLPIAFNLFGDREVTWFDGKVRSEKEFAKFLKVQFTPTLLLLDEKGNIIARINGYYPPHRFSAALDYSVQRLEGKRSFAEHMKAVPQTGASATLHEQPFFMKPPLNLARKPGDKPLAVLFESRHCAPCDELHQEGFKRKETLAAISRLDVARFSLSGRDALTTPDGRSSNAEAWGRQLGISYTPSVVFFDDRGKEVFRLEAYVRPFHFTSSFEYVASGAYRKEPEFQRFLQNKAEHMKERGEKLELWK</sequence>
<feature type="signal peptide" evidence="2">
    <location>
        <begin position="1"/>
        <end position="25"/>
    </location>
</feature>
<dbReference type="Proteomes" id="UP000031637">
    <property type="component" value="Chromosome"/>
</dbReference>
<dbReference type="InterPro" id="IPR012336">
    <property type="entry name" value="Thioredoxin-like_fold"/>
</dbReference>
<reference evidence="4 5" key="1">
    <citation type="journal article" date="2014" name="Syst. Appl. Microbiol.">
        <title>Complete genomes of freshwater sulfur oxidizers Sulfuricella denitrificans skB26 and Sulfuritalea hydrogenivorans sk43H: genetic insights into the sulfur oxidation pathway of betaproteobacteria.</title>
        <authorList>
            <person name="Watanabe T."/>
            <person name="Kojima H."/>
            <person name="Fukui M."/>
        </authorList>
    </citation>
    <scope>NUCLEOTIDE SEQUENCE [LARGE SCALE GENOMIC DNA]</scope>
    <source>
        <strain evidence="4">DSM22779</strain>
    </source>
</reference>
<keyword evidence="5" id="KW-1185">Reference proteome</keyword>
<dbReference type="InterPro" id="IPR036249">
    <property type="entry name" value="Thioredoxin-like_sf"/>
</dbReference>
<feature type="chain" id="PRO_5004795109" evidence="2">
    <location>
        <begin position="26"/>
        <end position="337"/>
    </location>
</feature>
<dbReference type="PROSITE" id="PS51352">
    <property type="entry name" value="THIOREDOXIN_2"/>
    <property type="match status" value="1"/>
</dbReference>
<dbReference type="KEGG" id="shd:SUTH_03095"/>
<dbReference type="EMBL" id="AP012547">
    <property type="protein sequence ID" value="BAO30873.1"/>
    <property type="molecule type" value="Genomic_DNA"/>
</dbReference>
<feature type="domain" description="Thioredoxin" evidence="3">
    <location>
        <begin position="13"/>
        <end position="159"/>
    </location>
</feature>